<dbReference type="Pfam" id="PF06013">
    <property type="entry name" value="WXG100"/>
    <property type="match status" value="1"/>
</dbReference>
<keyword evidence="1" id="KW-0175">Coiled coil</keyword>
<dbReference type="EMBL" id="MU839025">
    <property type="protein sequence ID" value="KAK1763637.1"/>
    <property type="molecule type" value="Genomic_DNA"/>
</dbReference>
<feature type="coiled-coil region" evidence="1">
    <location>
        <begin position="79"/>
        <end position="113"/>
    </location>
</feature>
<protein>
    <submittedName>
        <fullName evidence="3">Uncharacterized protein</fullName>
    </submittedName>
</protein>
<keyword evidence="2" id="KW-0732">Signal</keyword>
<dbReference type="SUPFAM" id="SSF140453">
    <property type="entry name" value="EsxAB dimer-like"/>
    <property type="match status" value="1"/>
</dbReference>
<dbReference type="NCBIfam" id="TIGR03930">
    <property type="entry name" value="WXG100_ESAT6"/>
    <property type="match status" value="1"/>
</dbReference>
<evidence type="ECO:0000256" key="1">
    <source>
        <dbReference type="SAM" id="Coils"/>
    </source>
</evidence>
<reference evidence="3" key="1">
    <citation type="submission" date="2023-06" db="EMBL/GenBank/DDBJ databases">
        <title>Genome-scale phylogeny and comparative genomics of the fungal order Sordariales.</title>
        <authorList>
            <consortium name="Lawrence Berkeley National Laboratory"/>
            <person name="Hensen N."/>
            <person name="Bonometti L."/>
            <person name="Westerberg I."/>
            <person name="Brannstrom I.O."/>
            <person name="Guillou S."/>
            <person name="Cros-Aarteil S."/>
            <person name="Calhoun S."/>
            <person name="Haridas S."/>
            <person name="Kuo A."/>
            <person name="Mondo S."/>
            <person name="Pangilinan J."/>
            <person name="Riley R."/>
            <person name="Labutti K."/>
            <person name="Andreopoulos B."/>
            <person name="Lipzen A."/>
            <person name="Chen C."/>
            <person name="Yanf M."/>
            <person name="Daum C."/>
            <person name="Ng V."/>
            <person name="Clum A."/>
            <person name="Steindorff A."/>
            <person name="Ohm R."/>
            <person name="Martin F."/>
            <person name="Silar P."/>
            <person name="Natvig D."/>
            <person name="Lalanne C."/>
            <person name="Gautier V."/>
            <person name="Ament-Velasquez S.L."/>
            <person name="Kruys A."/>
            <person name="Hutchinson M.I."/>
            <person name="Powell A.J."/>
            <person name="Barry K."/>
            <person name="Miller A.N."/>
            <person name="Grigoriev I.V."/>
            <person name="Debuchy R."/>
            <person name="Gladieux P."/>
            <person name="Thoren M.H."/>
            <person name="Johannesson H."/>
        </authorList>
    </citation>
    <scope>NUCLEOTIDE SEQUENCE</scope>
    <source>
        <strain evidence="3">8032-3</strain>
    </source>
</reference>
<comment type="caution">
    <text evidence="3">The sequence shown here is derived from an EMBL/GenBank/DDBJ whole genome shotgun (WGS) entry which is preliminary data.</text>
</comment>
<dbReference type="Gene3D" id="1.10.287.1060">
    <property type="entry name" value="ESAT-6-like"/>
    <property type="match status" value="1"/>
</dbReference>
<feature type="chain" id="PRO_5042513533" evidence="2">
    <location>
        <begin position="24"/>
        <end position="116"/>
    </location>
</feature>
<organism evidence="3 4">
    <name type="scientific">Phialemonium atrogriseum</name>
    <dbReference type="NCBI Taxonomy" id="1093897"/>
    <lineage>
        <taxon>Eukaryota</taxon>
        <taxon>Fungi</taxon>
        <taxon>Dikarya</taxon>
        <taxon>Ascomycota</taxon>
        <taxon>Pezizomycotina</taxon>
        <taxon>Sordariomycetes</taxon>
        <taxon>Sordariomycetidae</taxon>
        <taxon>Cephalothecales</taxon>
        <taxon>Cephalothecaceae</taxon>
        <taxon>Phialemonium</taxon>
    </lineage>
</organism>
<dbReference type="AlphaFoldDB" id="A0AAJ0BTB3"/>
<dbReference type="InterPro" id="IPR010310">
    <property type="entry name" value="T7SS_ESAT-6-like"/>
</dbReference>
<gene>
    <name evidence="3" type="ORF">QBC33DRAFT_548858</name>
</gene>
<evidence type="ECO:0000256" key="2">
    <source>
        <dbReference type="SAM" id="SignalP"/>
    </source>
</evidence>
<dbReference type="InterPro" id="IPR036689">
    <property type="entry name" value="ESAT-6-like_sf"/>
</dbReference>
<dbReference type="Proteomes" id="UP001244011">
    <property type="component" value="Unassembled WGS sequence"/>
</dbReference>
<evidence type="ECO:0000313" key="4">
    <source>
        <dbReference type="Proteomes" id="UP001244011"/>
    </source>
</evidence>
<dbReference type="GeneID" id="85312092"/>
<name>A0AAJ0BTB3_9PEZI</name>
<feature type="signal peptide" evidence="2">
    <location>
        <begin position="1"/>
        <end position="23"/>
    </location>
</feature>
<dbReference type="RefSeq" id="XP_060279850.1">
    <property type="nucleotide sequence ID" value="XM_060428905.1"/>
</dbReference>
<evidence type="ECO:0000313" key="3">
    <source>
        <dbReference type="EMBL" id="KAK1763637.1"/>
    </source>
</evidence>
<sequence>MKLSLAILSTALLALAANVGASAIPIEESQLAARAKVNPSQLNNLAKVVSQSRSSIQSQANQVDSHSRSVLSSWTGSAAKAYQKQLSQFDADAKHLAAEMNNMAQKLKAAAKAASG</sequence>
<proteinExistence type="predicted"/>
<accession>A0AAJ0BTB3</accession>
<keyword evidence="4" id="KW-1185">Reference proteome</keyword>